<sequence>MWQKVGNWAAVALVGGFSLLWTGVVLFAVEPTPDWVRAAQVAFGVLLAGWAAHKTSSMLRRTA</sequence>
<keyword evidence="1" id="KW-0472">Membrane</keyword>
<protein>
    <submittedName>
        <fullName evidence="2">Uncharacterized protein</fullName>
    </submittedName>
</protein>
<organism evidence="2 3">
    <name type="scientific">Nonomuraea dietziae</name>
    <dbReference type="NCBI Taxonomy" id="65515"/>
    <lineage>
        <taxon>Bacteria</taxon>
        <taxon>Bacillati</taxon>
        <taxon>Actinomycetota</taxon>
        <taxon>Actinomycetes</taxon>
        <taxon>Streptosporangiales</taxon>
        <taxon>Streptosporangiaceae</taxon>
        <taxon>Nonomuraea</taxon>
    </lineage>
</organism>
<dbReference type="Proteomes" id="UP000579945">
    <property type="component" value="Unassembled WGS sequence"/>
</dbReference>
<gene>
    <name evidence="2" type="ORF">FHR33_006596</name>
</gene>
<reference evidence="2 3" key="1">
    <citation type="submission" date="2020-08" db="EMBL/GenBank/DDBJ databases">
        <title>Sequencing the genomes of 1000 actinobacteria strains.</title>
        <authorList>
            <person name="Klenk H.-P."/>
        </authorList>
    </citation>
    <scope>NUCLEOTIDE SEQUENCE [LARGE SCALE GENOMIC DNA]</scope>
    <source>
        <strain evidence="2 3">DSM 44320</strain>
    </source>
</reference>
<proteinExistence type="predicted"/>
<keyword evidence="1" id="KW-1133">Transmembrane helix</keyword>
<evidence type="ECO:0000313" key="2">
    <source>
        <dbReference type="EMBL" id="MBB3730736.1"/>
    </source>
</evidence>
<dbReference type="GeneID" id="95392862"/>
<keyword evidence="3" id="KW-1185">Reference proteome</keyword>
<accession>A0A7W5V9P9</accession>
<feature type="transmembrane region" description="Helical" evidence="1">
    <location>
        <begin position="35"/>
        <end position="52"/>
    </location>
</feature>
<comment type="caution">
    <text evidence="2">The sequence shown here is derived from an EMBL/GenBank/DDBJ whole genome shotgun (WGS) entry which is preliminary data.</text>
</comment>
<keyword evidence="1" id="KW-0812">Transmembrane</keyword>
<name>A0A7W5V9P9_9ACTN</name>
<feature type="transmembrane region" description="Helical" evidence="1">
    <location>
        <begin position="7"/>
        <end position="29"/>
    </location>
</feature>
<evidence type="ECO:0000256" key="1">
    <source>
        <dbReference type="SAM" id="Phobius"/>
    </source>
</evidence>
<dbReference type="RefSeq" id="WP_183655779.1">
    <property type="nucleotide sequence ID" value="NZ_BAAAXX010000151.1"/>
</dbReference>
<evidence type="ECO:0000313" key="3">
    <source>
        <dbReference type="Proteomes" id="UP000579945"/>
    </source>
</evidence>
<dbReference type="AlphaFoldDB" id="A0A7W5V9P9"/>
<dbReference type="EMBL" id="JACIBV010000001">
    <property type="protein sequence ID" value="MBB3730736.1"/>
    <property type="molecule type" value="Genomic_DNA"/>
</dbReference>